<dbReference type="Pfam" id="PF01548">
    <property type="entry name" value="DEDD_Tnp_IS110"/>
    <property type="match status" value="1"/>
</dbReference>
<gene>
    <name evidence="3" type="ORF">H9J30_19395</name>
</gene>
<reference evidence="3 4" key="1">
    <citation type="submission" date="2020-08" db="EMBL/GenBank/DDBJ databases">
        <title>Whole genome sequence of Shewanella sp strain PS-2.</title>
        <authorList>
            <person name="Das S.K."/>
        </authorList>
    </citation>
    <scope>NUCLEOTIDE SEQUENCE [LARGE SCALE GENOMIC DNA]</scope>
    <source>
        <strain evidence="3 4">PS-2</strain>
    </source>
</reference>
<organism evidence="3 4">
    <name type="scientific">Shewanella cutis</name>
    <dbReference type="NCBI Taxonomy" id="2766780"/>
    <lineage>
        <taxon>Bacteria</taxon>
        <taxon>Pseudomonadati</taxon>
        <taxon>Pseudomonadota</taxon>
        <taxon>Gammaproteobacteria</taxon>
        <taxon>Alteromonadales</taxon>
        <taxon>Shewanellaceae</taxon>
        <taxon>Shewanella</taxon>
    </lineage>
</organism>
<evidence type="ECO:0000259" key="1">
    <source>
        <dbReference type="Pfam" id="PF01548"/>
    </source>
</evidence>
<dbReference type="InterPro" id="IPR047650">
    <property type="entry name" value="Transpos_IS110"/>
</dbReference>
<comment type="caution">
    <text evidence="3">The sequence shown here is derived from an EMBL/GenBank/DDBJ whole genome shotgun (WGS) entry which is preliminary data.</text>
</comment>
<name>A0ABS9R0C7_9GAMM</name>
<dbReference type="PANTHER" id="PTHR33055:SF16">
    <property type="entry name" value="TRANSPOSASE FOR INSERTION SEQUENCE ELEMENT IS1547"/>
    <property type="match status" value="1"/>
</dbReference>
<evidence type="ECO:0000313" key="3">
    <source>
        <dbReference type="EMBL" id="MCG9966058.1"/>
    </source>
</evidence>
<dbReference type="RefSeq" id="WP_240132510.1">
    <property type="nucleotide sequence ID" value="NZ_JACSDI010000023.1"/>
</dbReference>
<sequence>MNNNDPRYKLYLGVDTHLELHVATLINELGQVVKNKEFSAKLSGYRELLAWCKSYGYIQKAGIEGTGSYGAALTKYLIKNGVSVYEVMRPNRMKRRLKGKTDGMDSENAARSVLSGEAKVIPKSHSGPVESLRSLLICRNSAVKARTQAMNQIRALLVSGPDELKQSLYLPKPSACASACLDQCSDSCEPLMISLVLLAQRWSFLNDQVKTLDQALKRLTLNTAQSLVSRFGVGVNVAATLLVTAGDNANRLKKESSFAALCGVNPIPASSGKTTRHRLNRGGCRSANNALWTVAMVRMRSDPRTKDYIARRTAEGLSTKEIARNLKRYIARELFPLILKDLARLA</sequence>
<dbReference type="InterPro" id="IPR003346">
    <property type="entry name" value="Transposase_20"/>
</dbReference>
<feature type="domain" description="Transposase IS116/IS110/IS902 C-terminal" evidence="2">
    <location>
        <begin position="227"/>
        <end position="309"/>
    </location>
</feature>
<dbReference type="Proteomes" id="UP000829384">
    <property type="component" value="Unassembled WGS sequence"/>
</dbReference>
<dbReference type="EMBL" id="JACSDI010000023">
    <property type="protein sequence ID" value="MCG9966058.1"/>
    <property type="molecule type" value="Genomic_DNA"/>
</dbReference>
<dbReference type="Pfam" id="PF02371">
    <property type="entry name" value="Transposase_20"/>
    <property type="match status" value="1"/>
</dbReference>
<dbReference type="InterPro" id="IPR002525">
    <property type="entry name" value="Transp_IS110-like_N"/>
</dbReference>
<evidence type="ECO:0000313" key="4">
    <source>
        <dbReference type="Proteomes" id="UP000829384"/>
    </source>
</evidence>
<protein>
    <submittedName>
        <fullName evidence="3">IS110 family transposase</fullName>
    </submittedName>
</protein>
<accession>A0ABS9R0C7</accession>
<evidence type="ECO:0000259" key="2">
    <source>
        <dbReference type="Pfam" id="PF02371"/>
    </source>
</evidence>
<feature type="domain" description="Transposase IS110-like N-terminal" evidence="1">
    <location>
        <begin position="12"/>
        <end position="158"/>
    </location>
</feature>
<dbReference type="NCBIfam" id="NF033542">
    <property type="entry name" value="transpos_IS110"/>
    <property type="match status" value="1"/>
</dbReference>
<keyword evidence="4" id="KW-1185">Reference proteome</keyword>
<proteinExistence type="predicted"/>
<dbReference type="PANTHER" id="PTHR33055">
    <property type="entry name" value="TRANSPOSASE FOR INSERTION SEQUENCE ELEMENT IS1111A"/>
    <property type="match status" value="1"/>
</dbReference>